<name>A0A840CNH2_9BACT</name>
<organism evidence="2 3">
    <name type="scientific">Dysgonomonas hofstadii</name>
    <dbReference type="NCBI Taxonomy" id="637886"/>
    <lineage>
        <taxon>Bacteria</taxon>
        <taxon>Pseudomonadati</taxon>
        <taxon>Bacteroidota</taxon>
        <taxon>Bacteroidia</taxon>
        <taxon>Bacteroidales</taxon>
        <taxon>Dysgonomonadaceae</taxon>
        <taxon>Dysgonomonas</taxon>
    </lineage>
</organism>
<evidence type="ECO:0000313" key="3">
    <source>
        <dbReference type="Proteomes" id="UP000555103"/>
    </source>
</evidence>
<reference evidence="2 3" key="1">
    <citation type="submission" date="2020-08" db="EMBL/GenBank/DDBJ databases">
        <title>Genomic Encyclopedia of Type Strains, Phase IV (KMG-IV): sequencing the most valuable type-strain genomes for metagenomic binning, comparative biology and taxonomic classification.</title>
        <authorList>
            <person name="Goeker M."/>
        </authorList>
    </citation>
    <scope>NUCLEOTIDE SEQUENCE [LARGE SCALE GENOMIC DNA]</scope>
    <source>
        <strain evidence="2 3">DSM 104969</strain>
    </source>
</reference>
<comment type="caution">
    <text evidence="2">The sequence shown here is derived from an EMBL/GenBank/DDBJ whole genome shotgun (WGS) entry which is preliminary data.</text>
</comment>
<gene>
    <name evidence="2" type="ORF">GGR21_001511</name>
</gene>
<sequence>MNLINFKIIFRSLLKNRFYSLLSIFSTALTILIGCFIAVNLYRTVFPEIDILLFLIAVLATIILMLLFALVSVWYPAHLASKTQPAIALKLEE</sequence>
<accession>A0A840CNH2</accession>
<evidence type="ECO:0000313" key="2">
    <source>
        <dbReference type="EMBL" id="MBB4035618.1"/>
    </source>
</evidence>
<keyword evidence="1" id="KW-0472">Membrane</keyword>
<protein>
    <submittedName>
        <fullName evidence="2">ABC-type antimicrobial peptide transport system permease subunit</fullName>
    </submittedName>
</protein>
<evidence type="ECO:0000256" key="1">
    <source>
        <dbReference type="SAM" id="Phobius"/>
    </source>
</evidence>
<dbReference type="EMBL" id="JACIEP010000004">
    <property type="protein sequence ID" value="MBB4035618.1"/>
    <property type="molecule type" value="Genomic_DNA"/>
</dbReference>
<keyword evidence="3" id="KW-1185">Reference proteome</keyword>
<feature type="transmembrane region" description="Helical" evidence="1">
    <location>
        <begin position="51"/>
        <end position="75"/>
    </location>
</feature>
<dbReference type="PROSITE" id="PS51257">
    <property type="entry name" value="PROKAR_LIPOPROTEIN"/>
    <property type="match status" value="1"/>
</dbReference>
<keyword evidence="1" id="KW-0812">Transmembrane</keyword>
<proteinExistence type="predicted"/>
<dbReference type="RefSeq" id="WP_183306543.1">
    <property type="nucleotide sequence ID" value="NZ_JACIEP010000004.1"/>
</dbReference>
<dbReference type="Proteomes" id="UP000555103">
    <property type="component" value="Unassembled WGS sequence"/>
</dbReference>
<feature type="transmembrane region" description="Helical" evidence="1">
    <location>
        <begin position="21"/>
        <end position="39"/>
    </location>
</feature>
<dbReference type="AlphaFoldDB" id="A0A840CNH2"/>
<keyword evidence="1" id="KW-1133">Transmembrane helix</keyword>